<evidence type="ECO:0000313" key="1">
    <source>
        <dbReference type="EMBL" id="VDL97025.1"/>
    </source>
</evidence>
<keyword evidence="2" id="KW-1185">Reference proteome</keyword>
<organism evidence="3">
    <name type="scientific">Schistocephalus solidus</name>
    <name type="common">Tapeworm</name>
    <dbReference type="NCBI Taxonomy" id="70667"/>
    <lineage>
        <taxon>Eukaryota</taxon>
        <taxon>Metazoa</taxon>
        <taxon>Spiralia</taxon>
        <taxon>Lophotrochozoa</taxon>
        <taxon>Platyhelminthes</taxon>
        <taxon>Cestoda</taxon>
        <taxon>Eucestoda</taxon>
        <taxon>Diphyllobothriidea</taxon>
        <taxon>Diphyllobothriidae</taxon>
        <taxon>Schistocephalus</taxon>
    </lineage>
</organism>
<accession>A0A183T2E2</accession>
<name>A0A183T2E2_SCHSO</name>
<dbReference type="EMBL" id="UYSU01036001">
    <property type="protein sequence ID" value="VDL97025.1"/>
    <property type="molecule type" value="Genomic_DNA"/>
</dbReference>
<gene>
    <name evidence="1" type="ORF">SSLN_LOCUS10640</name>
</gene>
<dbReference type="AlphaFoldDB" id="A0A183T2E2"/>
<dbReference type="OrthoDB" id="6269189at2759"/>
<reference evidence="3" key="1">
    <citation type="submission" date="2016-06" db="UniProtKB">
        <authorList>
            <consortium name="WormBaseParasite"/>
        </authorList>
    </citation>
    <scope>IDENTIFICATION</scope>
</reference>
<evidence type="ECO:0000313" key="3">
    <source>
        <dbReference type="WBParaSite" id="SSLN_0001105301-mRNA-1"/>
    </source>
</evidence>
<reference evidence="1 2" key="2">
    <citation type="submission" date="2018-11" db="EMBL/GenBank/DDBJ databases">
        <authorList>
            <consortium name="Pathogen Informatics"/>
        </authorList>
    </citation>
    <scope>NUCLEOTIDE SEQUENCE [LARGE SCALE GENOMIC DNA]</scope>
    <source>
        <strain evidence="1 2">NST_G2</strain>
    </source>
</reference>
<proteinExistence type="predicted"/>
<dbReference type="Proteomes" id="UP000275846">
    <property type="component" value="Unassembled WGS sequence"/>
</dbReference>
<protein>
    <submittedName>
        <fullName evidence="3">SHSP domain-containing protein</fullName>
    </submittedName>
</protein>
<sequence length="89" mass="9749">MHLSQHDVNAEDSGPLQDFHVWDLVLPSHIQYSAEAVEMEVIKLSGLVRVDGPGLRSVKEGRQDDGLVHLQFCVQVNTVAIPYGGLQSA</sequence>
<evidence type="ECO:0000313" key="2">
    <source>
        <dbReference type="Proteomes" id="UP000275846"/>
    </source>
</evidence>
<dbReference type="WBParaSite" id="SSLN_0001105301-mRNA-1">
    <property type="protein sequence ID" value="SSLN_0001105301-mRNA-1"/>
    <property type="gene ID" value="SSLN_0001105301"/>
</dbReference>